<dbReference type="AlphaFoldDB" id="A0A2S7MWL4"/>
<evidence type="ECO:0000313" key="2">
    <source>
        <dbReference type="Proteomes" id="UP000239663"/>
    </source>
</evidence>
<protein>
    <submittedName>
        <fullName evidence="1">Uncharacterized protein</fullName>
    </submittedName>
</protein>
<comment type="caution">
    <text evidence="1">The sequence shown here is derived from an EMBL/GenBank/DDBJ whole genome shotgun (WGS) entry which is preliminary data.</text>
</comment>
<keyword evidence="2" id="KW-1185">Reference proteome</keyword>
<dbReference type="Proteomes" id="UP000239663">
    <property type="component" value="Unassembled WGS sequence"/>
</dbReference>
<feature type="non-terminal residue" evidence="1">
    <location>
        <position position="74"/>
    </location>
</feature>
<dbReference type="EMBL" id="PKOZ01000012">
    <property type="protein sequence ID" value="PQD94212.1"/>
    <property type="molecule type" value="Genomic_DNA"/>
</dbReference>
<accession>A0A2S7MWL4</accession>
<reference evidence="1 2" key="1">
    <citation type="submission" date="2017-12" db="EMBL/GenBank/DDBJ databases">
        <title>Taxonomic description and draft genome of Pradoshia cofamensis Gen. nov., sp. nov., a thermotolerant bacillale isolated from anterior gut of earthworm Eisenia fetida.</title>
        <authorList>
            <person name="Saha T."/>
            <person name="Chakraborty R."/>
        </authorList>
    </citation>
    <scope>NUCLEOTIDE SEQUENCE [LARGE SCALE GENOMIC DNA]</scope>
    <source>
        <strain evidence="1 2">EAG3</strain>
    </source>
</reference>
<proteinExistence type="predicted"/>
<organism evidence="1 2">
    <name type="scientific">Pradoshia eiseniae</name>
    <dbReference type="NCBI Taxonomy" id="2064768"/>
    <lineage>
        <taxon>Bacteria</taxon>
        <taxon>Bacillati</taxon>
        <taxon>Bacillota</taxon>
        <taxon>Bacilli</taxon>
        <taxon>Bacillales</taxon>
        <taxon>Bacillaceae</taxon>
        <taxon>Pradoshia</taxon>
    </lineage>
</organism>
<gene>
    <name evidence="1" type="ORF">CYL18_15190</name>
</gene>
<sequence length="74" mass="8038">MKGGKSQAKPTLCPCKGYEGWGKGGQKVVIVRESPPYAHARGMKGGERESSPYSCVKLKTMFIGCENKTSPLIY</sequence>
<name>A0A2S7MWL4_9BACI</name>
<evidence type="ECO:0000313" key="1">
    <source>
        <dbReference type="EMBL" id="PQD94212.1"/>
    </source>
</evidence>